<dbReference type="AlphaFoldDB" id="A0A2H1V3Y2"/>
<organism evidence="2">
    <name type="scientific">Spodoptera frugiperda</name>
    <name type="common">Fall armyworm</name>
    <dbReference type="NCBI Taxonomy" id="7108"/>
    <lineage>
        <taxon>Eukaryota</taxon>
        <taxon>Metazoa</taxon>
        <taxon>Ecdysozoa</taxon>
        <taxon>Arthropoda</taxon>
        <taxon>Hexapoda</taxon>
        <taxon>Insecta</taxon>
        <taxon>Pterygota</taxon>
        <taxon>Neoptera</taxon>
        <taxon>Endopterygota</taxon>
        <taxon>Lepidoptera</taxon>
        <taxon>Glossata</taxon>
        <taxon>Ditrysia</taxon>
        <taxon>Noctuoidea</taxon>
        <taxon>Noctuidae</taxon>
        <taxon>Amphipyrinae</taxon>
        <taxon>Spodoptera</taxon>
    </lineage>
</organism>
<evidence type="ECO:0000256" key="1">
    <source>
        <dbReference type="SAM" id="MobiDB-lite"/>
    </source>
</evidence>
<proteinExistence type="predicted"/>
<evidence type="ECO:0000313" key="2">
    <source>
        <dbReference type="EMBL" id="SOQ35553.1"/>
    </source>
</evidence>
<sequence>MTGYVLDLSWVRSHKFYMHMTPRPGTTICGSHKEFLRAGIEPATRCSPAGCPIVLKHGAPTLKSSVSDHMTMFNYILQRAVSLVIDWSEEMLTAAIKCSSQNGYTQGYTLHSSRLPSHRANRAAIMLRIYKRFQSLDFTELIKLNHALTKIGTETNAPIHLHNKRDTPTPVTTEYSHYN</sequence>
<gene>
    <name evidence="2" type="ORF">SFRICE_020918</name>
</gene>
<feature type="region of interest" description="Disordered" evidence="1">
    <location>
        <begin position="160"/>
        <end position="179"/>
    </location>
</feature>
<protein>
    <submittedName>
        <fullName evidence="2">SFRICE_020918</fullName>
    </submittedName>
</protein>
<reference evidence="2" key="1">
    <citation type="submission" date="2016-07" db="EMBL/GenBank/DDBJ databases">
        <authorList>
            <person name="Bretaudeau A."/>
        </authorList>
    </citation>
    <scope>NUCLEOTIDE SEQUENCE</scope>
    <source>
        <strain evidence="2">Rice</strain>
        <tissue evidence="2">Whole body</tissue>
    </source>
</reference>
<accession>A0A2H1V3Y2</accession>
<name>A0A2H1V3Y2_SPOFR</name>
<dbReference type="EMBL" id="ODYU01000567">
    <property type="protein sequence ID" value="SOQ35553.1"/>
    <property type="molecule type" value="Genomic_DNA"/>
</dbReference>
<feature type="compositionally biased region" description="Polar residues" evidence="1">
    <location>
        <begin position="169"/>
        <end position="179"/>
    </location>
</feature>